<evidence type="ECO:0000256" key="1">
    <source>
        <dbReference type="ARBA" id="ARBA00006723"/>
    </source>
</evidence>
<evidence type="ECO:0000256" key="2">
    <source>
        <dbReference type="ARBA" id="ARBA00023235"/>
    </source>
</evidence>
<evidence type="ECO:0000313" key="6">
    <source>
        <dbReference type="Proteomes" id="UP000279306"/>
    </source>
</evidence>
<dbReference type="Gene3D" id="3.30.429.10">
    <property type="entry name" value="Macrophage Migration Inhibitory Factor"/>
    <property type="match status" value="1"/>
</dbReference>
<organism evidence="5 6">
    <name type="scientific">Mycolicibacterium aurum</name>
    <name type="common">Mycobacterium aurum</name>
    <dbReference type="NCBI Taxonomy" id="1791"/>
    <lineage>
        <taxon>Bacteria</taxon>
        <taxon>Bacillati</taxon>
        <taxon>Actinomycetota</taxon>
        <taxon>Actinomycetes</taxon>
        <taxon>Mycobacteriales</taxon>
        <taxon>Mycobacteriaceae</taxon>
        <taxon>Mycolicibacterium</taxon>
    </lineage>
</organism>
<dbReference type="AlphaFoldDB" id="A0A3S4TTV0"/>
<evidence type="ECO:0000313" key="5">
    <source>
        <dbReference type="EMBL" id="VEG52650.1"/>
    </source>
</evidence>
<dbReference type="PANTHER" id="PTHR35530:SF1">
    <property type="entry name" value="2-HYDROXYMUCONATE TAUTOMERASE"/>
    <property type="match status" value="1"/>
</dbReference>
<dbReference type="KEGG" id="mauu:NCTC10437_01567"/>
<accession>A0A3S4TTV0</accession>
<gene>
    <name evidence="5" type="ORF">NCTC10437_01567</name>
</gene>
<reference evidence="5 6" key="1">
    <citation type="submission" date="2018-12" db="EMBL/GenBank/DDBJ databases">
        <authorList>
            <consortium name="Pathogen Informatics"/>
        </authorList>
    </citation>
    <scope>NUCLEOTIDE SEQUENCE [LARGE SCALE GENOMIC DNA]</scope>
    <source>
        <strain evidence="5 6">NCTC10437</strain>
    </source>
</reference>
<dbReference type="STRING" id="1791.GCA_001049355_00520"/>
<feature type="region of interest" description="Disordered" evidence="3">
    <location>
        <begin position="52"/>
        <end position="73"/>
    </location>
</feature>
<dbReference type="InterPro" id="IPR004370">
    <property type="entry name" value="4-OT-like_dom"/>
</dbReference>
<dbReference type="OrthoDB" id="4965437at2"/>
<proteinExistence type="inferred from homology"/>
<sequence length="73" mass="7582">MPTVSIEMFPGRTRSQKADLVAKVTDAVVDALGVQPDVVKVKLYEIAPHHSAQGGVLASDRPGAAFGPPVTGE</sequence>
<evidence type="ECO:0000256" key="3">
    <source>
        <dbReference type="SAM" id="MobiDB-lite"/>
    </source>
</evidence>
<keyword evidence="2 5" id="KW-0413">Isomerase</keyword>
<dbReference type="PANTHER" id="PTHR35530">
    <property type="entry name" value="TAUTOMERASE-RELATED"/>
    <property type="match status" value="1"/>
</dbReference>
<protein>
    <submittedName>
        <fullName evidence="5">Probable tautomerase SA1195.1</fullName>
        <ecNumber evidence="5">5.3.2.-</ecNumber>
    </submittedName>
</protein>
<keyword evidence="6" id="KW-1185">Reference proteome</keyword>
<dbReference type="Proteomes" id="UP000279306">
    <property type="component" value="Chromosome"/>
</dbReference>
<dbReference type="InterPro" id="IPR014347">
    <property type="entry name" value="Tautomerase/MIF_sf"/>
</dbReference>
<feature type="domain" description="4-oxalocrotonate tautomerase-like" evidence="4">
    <location>
        <begin position="2"/>
        <end position="60"/>
    </location>
</feature>
<dbReference type="Pfam" id="PF01361">
    <property type="entry name" value="Tautomerase"/>
    <property type="match status" value="1"/>
</dbReference>
<name>A0A3S4TTV0_MYCAU</name>
<dbReference type="SUPFAM" id="SSF55331">
    <property type="entry name" value="Tautomerase/MIF"/>
    <property type="match status" value="1"/>
</dbReference>
<dbReference type="EC" id="5.3.2.-" evidence="5"/>
<comment type="similarity">
    <text evidence="1">Belongs to the 4-oxalocrotonate tautomerase family.</text>
</comment>
<dbReference type="GO" id="GO:0016853">
    <property type="term" value="F:isomerase activity"/>
    <property type="evidence" value="ECO:0007669"/>
    <property type="project" value="UniProtKB-KW"/>
</dbReference>
<dbReference type="EMBL" id="LR134356">
    <property type="protein sequence ID" value="VEG52650.1"/>
    <property type="molecule type" value="Genomic_DNA"/>
</dbReference>
<evidence type="ECO:0000259" key="4">
    <source>
        <dbReference type="Pfam" id="PF01361"/>
    </source>
</evidence>
<dbReference type="RefSeq" id="WP_048630426.1">
    <property type="nucleotide sequence ID" value="NZ_CVQQ01000001.1"/>
</dbReference>